<accession>I1CFP4</accession>
<dbReference type="InParanoid" id="I1CFP4"/>
<proteinExistence type="predicted"/>
<feature type="region of interest" description="Disordered" evidence="1">
    <location>
        <begin position="66"/>
        <end position="93"/>
    </location>
</feature>
<dbReference type="OrthoDB" id="2156393at2759"/>
<dbReference type="VEuPathDB" id="FungiDB:RO3G_11985"/>
<dbReference type="Proteomes" id="UP000009138">
    <property type="component" value="Unassembled WGS sequence"/>
</dbReference>
<name>I1CFP4_RHIO9</name>
<reference evidence="2 3" key="1">
    <citation type="journal article" date="2009" name="PLoS Genet.">
        <title>Genomic analysis of the basal lineage fungus Rhizopus oryzae reveals a whole-genome duplication.</title>
        <authorList>
            <person name="Ma L.-J."/>
            <person name="Ibrahim A.S."/>
            <person name="Skory C."/>
            <person name="Grabherr M.G."/>
            <person name="Burger G."/>
            <person name="Butler M."/>
            <person name="Elias M."/>
            <person name="Idnurm A."/>
            <person name="Lang B.F."/>
            <person name="Sone T."/>
            <person name="Abe A."/>
            <person name="Calvo S.E."/>
            <person name="Corrochano L.M."/>
            <person name="Engels R."/>
            <person name="Fu J."/>
            <person name="Hansberg W."/>
            <person name="Kim J.-M."/>
            <person name="Kodira C.D."/>
            <person name="Koehrsen M.J."/>
            <person name="Liu B."/>
            <person name="Miranda-Saavedra D."/>
            <person name="O'Leary S."/>
            <person name="Ortiz-Castellanos L."/>
            <person name="Poulter R."/>
            <person name="Rodriguez-Romero J."/>
            <person name="Ruiz-Herrera J."/>
            <person name="Shen Y.-Q."/>
            <person name="Zeng Q."/>
            <person name="Galagan J."/>
            <person name="Birren B.W."/>
            <person name="Cuomo C.A."/>
            <person name="Wickes B.L."/>
        </authorList>
    </citation>
    <scope>NUCLEOTIDE SEQUENCE [LARGE SCALE GENOMIC DNA]</scope>
    <source>
        <strain evidence="3">RA 99-880 / ATCC MYA-4621 / FGSC 9543 / NRRL 43880</strain>
    </source>
</reference>
<dbReference type="GeneID" id="93618950"/>
<organism evidence="2 3">
    <name type="scientific">Rhizopus delemar (strain RA 99-880 / ATCC MYA-4621 / FGSC 9543 / NRRL 43880)</name>
    <name type="common">Mucormycosis agent</name>
    <name type="synonym">Rhizopus arrhizus var. delemar</name>
    <dbReference type="NCBI Taxonomy" id="246409"/>
    <lineage>
        <taxon>Eukaryota</taxon>
        <taxon>Fungi</taxon>
        <taxon>Fungi incertae sedis</taxon>
        <taxon>Mucoromycota</taxon>
        <taxon>Mucoromycotina</taxon>
        <taxon>Mucoromycetes</taxon>
        <taxon>Mucorales</taxon>
        <taxon>Mucorineae</taxon>
        <taxon>Rhizopodaceae</taxon>
        <taxon>Rhizopus</taxon>
    </lineage>
</organism>
<evidence type="ECO:0000313" key="3">
    <source>
        <dbReference type="Proteomes" id="UP000009138"/>
    </source>
</evidence>
<keyword evidence="3" id="KW-1185">Reference proteome</keyword>
<evidence type="ECO:0000256" key="1">
    <source>
        <dbReference type="SAM" id="MobiDB-lite"/>
    </source>
</evidence>
<sequence length="115" mass="13035">MTKRMWVPRDLVLEVVTNSDVLSCYKHTPLHAFNYIAMKESETVSDTDSIGRALYDSQVTFIRRPDECSSSQEQLDEPTYAPPLTSSASSSSKEITNYQEEMAFVIGFKGKEEEL</sequence>
<dbReference type="RefSeq" id="XP_067522670.1">
    <property type="nucleotide sequence ID" value="XM_067666569.1"/>
</dbReference>
<dbReference type="EMBL" id="CH476741">
    <property type="protein sequence ID" value="EIE87274.1"/>
    <property type="molecule type" value="Genomic_DNA"/>
</dbReference>
<evidence type="ECO:0000313" key="2">
    <source>
        <dbReference type="EMBL" id="EIE87274.1"/>
    </source>
</evidence>
<gene>
    <name evidence="2" type="ORF">RO3G_11985</name>
</gene>
<dbReference type="AlphaFoldDB" id="I1CFP4"/>
<protein>
    <submittedName>
        <fullName evidence="2">Uncharacterized protein</fullName>
    </submittedName>
</protein>